<feature type="non-terminal residue" evidence="6">
    <location>
        <position position="216"/>
    </location>
</feature>
<reference evidence="6" key="1">
    <citation type="submission" date="2018-05" db="EMBL/GenBank/DDBJ databases">
        <authorList>
            <person name="Lanie J.A."/>
            <person name="Ng W.-L."/>
            <person name="Kazmierczak K.M."/>
            <person name="Andrzejewski T.M."/>
            <person name="Davidsen T.M."/>
            <person name="Wayne K.J."/>
            <person name="Tettelin H."/>
            <person name="Glass J.I."/>
            <person name="Rusch D."/>
            <person name="Podicherti R."/>
            <person name="Tsui H.-C.T."/>
            <person name="Winkler M.E."/>
        </authorList>
    </citation>
    <scope>NUCLEOTIDE SEQUENCE</scope>
</reference>
<evidence type="ECO:0000256" key="5">
    <source>
        <dbReference type="ARBA" id="ARBA00023002"/>
    </source>
</evidence>
<dbReference type="AlphaFoldDB" id="A0A382EG32"/>
<protein>
    <submittedName>
        <fullName evidence="6">Uncharacterized protein</fullName>
    </submittedName>
</protein>
<dbReference type="GO" id="GO:0035999">
    <property type="term" value="P:tetrahydrofolate interconversion"/>
    <property type="evidence" value="ECO:0007669"/>
    <property type="project" value="UniProtKB-UniPathway"/>
</dbReference>
<dbReference type="PANTHER" id="PTHR38755">
    <property type="entry name" value="5,10-METHYLENETETRAHYDROFOLATE REDUCTASE"/>
    <property type="match status" value="1"/>
</dbReference>
<comment type="pathway">
    <text evidence="2">One-carbon metabolism; tetrahydrofolate interconversion.</text>
</comment>
<dbReference type="PANTHER" id="PTHR38755:SF1">
    <property type="entry name" value="METHYLENE-TETRAHYDROFOLATE REDUCTASE C-TERMINAL DOMAIN-CONTAINING PROTEIN"/>
    <property type="match status" value="1"/>
</dbReference>
<dbReference type="Gene3D" id="3.20.20.220">
    <property type="match status" value="1"/>
</dbReference>
<name>A0A382EG32_9ZZZZ</name>
<evidence type="ECO:0000313" key="6">
    <source>
        <dbReference type="EMBL" id="SVB49678.1"/>
    </source>
</evidence>
<dbReference type="EMBL" id="UINC01044346">
    <property type="protein sequence ID" value="SVB49678.1"/>
    <property type="molecule type" value="Genomic_DNA"/>
</dbReference>
<keyword evidence="5" id="KW-0560">Oxidoreductase</keyword>
<dbReference type="UniPathway" id="UPA00193"/>
<dbReference type="InterPro" id="IPR029041">
    <property type="entry name" value="FAD-linked_oxidoreductase-like"/>
</dbReference>
<evidence type="ECO:0000256" key="3">
    <source>
        <dbReference type="ARBA" id="ARBA00022630"/>
    </source>
</evidence>
<organism evidence="6">
    <name type="scientific">marine metagenome</name>
    <dbReference type="NCBI Taxonomy" id="408172"/>
    <lineage>
        <taxon>unclassified sequences</taxon>
        <taxon>metagenomes</taxon>
        <taxon>ecological metagenomes</taxon>
    </lineage>
</organism>
<keyword evidence="4" id="KW-0274">FAD</keyword>
<gene>
    <name evidence="6" type="ORF">METZ01_LOCUS202532</name>
</gene>
<dbReference type="GO" id="GO:0004489">
    <property type="term" value="F:methylenetetrahydrofolate reductase [NAD(P)H] activity"/>
    <property type="evidence" value="ECO:0007669"/>
    <property type="project" value="InterPro"/>
</dbReference>
<dbReference type="GO" id="GO:0006555">
    <property type="term" value="P:methionine metabolic process"/>
    <property type="evidence" value="ECO:0007669"/>
    <property type="project" value="InterPro"/>
</dbReference>
<keyword evidence="3" id="KW-0285">Flavoprotein</keyword>
<comment type="cofactor">
    <cofactor evidence="1">
        <name>FAD</name>
        <dbReference type="ChEBI" id="CHEBI:57692"/>
    </cofactor>
</comment>
<sequence length="216" mass="23669">MTKDLFRTFSNDFIYTAETTPAVATSLESSLKKVECLVGVADAINITDAPNCQPKLSSLVAAGEIKKMGLDVILQITGRDRNRIAIESEVMGCLALGIDKILCLSGDKPPEDGPKAVNELNSSDIITLLKTMSDGHLSDDTEIQNSKNIISGCADSIYDHNNDGYSEFFLSKVNLGVTFVQTQYCFDINLCKQYSEFIQNHNLDKKIYFLVGLGPL</sequence>
<dbReference type="InterPro" id="IPR003171">
    <property type="entry name" value="Mehydrof_redctse-like"/>
</dbReference>
<evidence type="ECO:0000256" key="4">
    <source>
        <dbReference type="ARBA" id="ARBA00022827"/>
    </source>
</evidence>
<evidence type="ECO:0000256" key="2">
    <source>
        <dbReference type="ARBA" id="ARBA00004777"/>
    </source>
</evidence>
<dbReference type="SUPFAM" id="SSF51730">
    <property type="entry name" value="FAD-linked oxidoreductase"/>
    <property type="match status" value="1"/>
</dbReference>
<accession>A0A382EG32</accession>
<proteinExistence type="predicted"/>
<evidence type="ECO:0000256" key="1">
    <source>
        <dbReference type="ARBA" id="ARBA00001974"/>
    </source>
</evidence>
<dbReference type="Pfam" id="PF02219">
    <property type="entry name" value="MTHFR"/>
    <property type="match status" value="1"/>
</dbReference>